<dbReference type="EMBL" id="JAMQOP010000006">
    <property type="protein sequence ID" value="MDS0301192.1"/>
    <property type="molecule type" value="Genomic_DNA"/>
</dbReference>
<keyword evidence="1" id="KW-0175">Coiled coil</keyword>
<name>A0ABU2GK56_9EURY</name>
<evidence type="ECO:0008006" key="5">
    <source>
        <dbReference type="Google" id="ProtNLM"/>
    </source>
</evidence>
<accession>A0ABU2GK56</accession>
<evidence type="ECO:0000313" key="3">
    <source>
        <dbReference type="EMBL" id="MDS0301192.1"/>
    </source>
</evidence>
<comment type="caution">
    <text evidence="3">The sequence shown here is derived from an EMBL/GenBank/DDBJ whole genome shotgun (WGS) entry which is preliminary data.</text>
</comment>
<evidence type="ECO:0000256" key="2">
    <source>
        <dbReference type="SAM" id="MobiDB-lite"/>
    </source>
</evidence>
<dbReference type="Proteomes" id="UP001257060">
    <property type="component" value="Unassembled WGS sequence"/>
</dbReference>
<evidence type="ECO:0000313" key="4">
    <source>
        <dbReference type="Proteomes" id="UP001257060"/>
    </source>
</evidence>
<sequence length="516" mass="58304">MSLHGSSSQSNSHERSSSTTTKQGIKSEDGLNEGVLEAFISHADKIPSRAVSTLSTSITDLRDDALSTALKSLAGSREAKERLVTPEIIEMAASLVEIEDNQNEFTKIEEYGQFDDIAGVDGRSSYVEKLLELRDDYRGNQADQIDQSLARELMAVGSMVSESTAENVFQTIKELLDAKDNERVVLVEALLHFYESFSEETWSEVQQLISGLYRKWNPNNVREICEFAAENKIPIFESEEEVDAFLSRIPNHLNDEKFIVGVVIPQIPSEFDSKIVDKVEELIRNNNNNHRNIGLSIIEKHPAKLEAEWGSIIEQCGRQAKSERNSNAKKQLLMPIAKHFSKLDGPEQESFIGKMEILLRGNAGDYKVYRELWDELAEDADADRRAAVIGDVREEVAQRLSNNQNPDHFTPVIEILQSMPEELEKDQGARFMERLSNSLTDQNLNANQLKTVVGQIAGFENFYGKENQILDRLEALLDRTNNNAVKDAAEDLIQRFEQLESVDHDRLEGIRQSYLD</sequence>
<proteinExistence type="predicted"/>
<dbReference type="SUPFAM" id="SSF48371">
    <property type="entry name" value="ARM repeat"/>
    <property type="match status" value="1"/>
</dbReference>
<feature type="coiled-coil region" evidence="1">
    <location>
        <begin position="463"/>
        <end position="502"/>
    </location>
</feature>
<keyword evidence="4" id="KW-1185">Reference proteome</keyword>
<protein>
    <recommendedName>
        <fullName evidence="5">HEAT repeat domain-containing protein</fullName>
    </recommendedName>
</protein>
<dbReference type="InterPro" id="IPR016024">
    <property type="entry name" value="ARM-type_fold"/>
</dbReference>
<feature type="region of interest" description="Disordered" evidence="2">
    <location>
        <begin position="1"/>
        <end position="28"/>
    </location>
</feature>
<gene>
    <name evidence="3" type="ORF">NDI76_20865</name>
</gene>
<evidence type="ECO:0000256" key="1">
    <source>
        <dbReference type="SAM" id="Coils"/>
    </source>
</evidence>
<dbReference type="RefSeq" id="WP_310926126.1">
    <property type="nucleotide sequence ID" value="NZ_JAMQOP010000006.1"/>
</dbReference>
<organism evidence="3 4">
    <name type="scientific">Halogeometricum salsisoli</name>
    <dbReference type="NCBI Taxonomy" id="2950536"/>
    <lineage>
        <taxon>Archaea</taxon>
        <taxon>Methanobacteriati</taxon>
        <taxon>Methanobacteriota</taxon>
        <taxon>Stenosarchaea group</taxon>
        <taxon>Halobacteria</taxon>
        <taxon>Halobacteriales</taxon>
        <taxon>Haloferacaceae</taxon>
        <taxon>Halogeometricum</taxon>
    </lineage>
</organism>
<feature type="compositionally biased region" description="Low complexity" evidence="2">
    <location>
        <begin position="1"/>
        <end position="11"/>
    </location>
</feature>
<reference evidence="3 4" key="1">
    <citation type="submission" date="2022-06" db="EMBL/GenBank/DDBJ databases">
        <title>Halogeometricum sp. a new haloarchaeum isolate from saline soil.</title>
        <authorList>
            <person name="Strakova D."/>
            <person name="Galisteo C."/>
            <person name="Sanchez-Porro C."/>
            <person name="Ventosa A."/>
        </authorList>
    </citation>
    <scope>NUCLEOTIDE SEQUENCE [LARGE SCALE GENOMIC DNA]</scope>
    <source>
        <strain evidence="3 4">S1BR25-6</strain>
    </source>
</reference>